<evidence type="ECO:0000313" key="1">
    <source>
        <dbReference type="EMBL" id="KAL2844843.1"/>
    </source>
</evidence>
<dbReference type="RefSeq" id="XP_070896309.1">
    <property type="nucleotide sequence ID" value="XM_071040994.1"/>
</dbReference>
<protein>
    <recommendedName>
        <fullName evidence="3">Aminoglycoside phosphotransferase domain-containing protein</fullName>
    </recommendedName>
</protein>
<keyword evidence="2" id="KW-1185">Reference proteome</keyword>
<sequence length="174" mass="20076">MACLRGMANRGRLDTKCPNRKLHGGQWHPMDARGFTRNLHRQLVQNRNEGFEPLHIRGRTGYLLKATLLSHGYTVIIKATTEEKEHALIAEADSYHRLRTLQGHHIPVCLGSFVPNIEYWYHGEIIDAYDDPELVWNSSSANKQRKFSLLPRRAQSLPVHPPVTWSRPQRQRVA</sequence>
<dbReference type="Proteomes" id="UP001610444">
    <property type="component" value="Unassembled WGS sequence"/>
</dbReference>
<organism evidence="1 2">
    <name type="scientific">Aspergillus pseudodeflectus</name>
    <dbReference type="NCBI Taxonomy" id="176178"/>
    <lineage>
        <taxon>Eukaryota</taxon>
        <taxon>Fungi</taxon>
        <taxon>Dikarya</taxon>
        <taxon>Ascomycota</taxon>
        <taxon>Pezizomycotina</taxon>
        <taxon>Eurotiomycetes</taxon>
        <taxon>Eurotiomycetidae</taxon>
        <taxon>Eurotiales</taxon>
        <taxon>Aspergillaceae</taxon>
        <taxon>Aspergillus</taxon>
        <taxon>Aspergillus subgen. Nidulantes</taxon>
    </lineage>
</organism>
<gene>
    <name evidence="1" type="ORF">BJX68DRAFT_242486</name>
</gene>
<name>A0ABR4K114_9EURO</name>
<proteinExistence type="predicted"/>
<dbReference type="EMBL" id="JBFXLR010000039">
    <property type="protein sequence ID" value="KAL2844843.1"/>
    <property type="molecule type" value="Genomic_DNA"/>
</dbReference>
<accession>A0ABR4K114</accession>
<evidence type="ECO:0000313" key="2">
    <source>
        <dbReference type="Proteomes" id="UP001610444"/>
    </source>
</evidence>
<evidence type="ECO:0008006" key="3">
    <source>
        <dbReference type="Google" id="ProtNLM"/>
    </source>
</evidence>
<dbReference type="GeneID" id="98156158"/>
<comment type="caution">
    <text evidence="1">The sequence shown here is derived from an EMBL/GenBank/DDBJ whole genome shotgun (WGS) entry which is preliminary data.</text>
</comment>
<reference evidence="1 2" key="1">
    <citation type="submission" date="2024-07" db="EMBL/GenBank/DDBJ databases">
        <title>Section-level genome sequencing and comparative genomics of Aspergillus sections Usti and Cavernicolus.</title>
        <authorList>
            <consortium name="Lawrence Berkeley National Laboratory"/>
            <person name="Nybo J.L."/>
            <person name="Vesth T.C."/>
            <person name="Theobald S."/>
            <person name="Frisvad J.C."/>
            <person name="Larsen T.O."/>
            <person name="Kjaerboelling I."/>
            <person name="Rothschild-Mancinelli K."/>
            <person name="Lyhne E.K."/>
            <person name="Kogle M.E."/>
            <person name="Barry K."/>
            <person name="Clum A."/>
            <person name="Na H."/>
            <person name="Ledsgaard L."/>
            <person name="Lin J."/>
            <person name="Lipzen A."/>
            <person name="Kuo A."/>
            <person name="Riley R."/>
            <person name="Mondo S."/>
            <person name="LaButti K."/>
            <person name="Haridas S."/>
            <person name="Pangalinan J."/>
            <person name="Salamov A.A."/>
            <person name="Simmons B.A."/>
            <person name="Magnuson J.K."/>
            <person name="Chen J."/>
            <person name="Drula E."/>
            <person name="Henrissat B."/>
            <person name="Wiebenga A."/>
            <person name="Lubbers R.J."/>
            <person name="Gomes A.C."/>
            <person name="Macurrencykelacurrency M.R."/>
            <person name="Stajich J."/>
            <person name="Grigoriev I.V."/>
            <person name="Mortensen U.H."/>
            <person name="De vries R.P."/>
            <person name="Baker S.E."/>
            <person name="Andersen M.R."/>
        </authorList>
    </citation>
    <scope>NUCLEOTIDE SEQUENCE [LARGE SCALE GENOMIC DNA]</scope>
    <source>
        <strain evidence="1 2">CBS 756.74</strain>
    </source>
</reference>